<accession>M1PCG9</accession>
<dbReference type="RefSeq" id="WP_015404998.1">
    <property type="nucleotide sequence ID" value="NC_020304.1"/>
</dbReference>
<evidence type="ECO:0000313" key="1">
    <source>
        <dbReference type="EMBL" id="AGF79312.1"/>
    </source>
</evidence>
<evidence type="ECO:0008006" key="3">
    <source>
        <dbReference type="Google" id="ProtNLM"/>
    </source>
</evidence>
<gene>
    <name evidence="1" type="ordered locus">UWK_02781</name>
</gene>
<sequence length="119" mass="12981">MKLSICKHTSLYLIVFALLISLIPATIVAAGNDSNVVAESSDVQLIEGKIKQFNPEQQSILLQLNNGEKSTILLDWNTVLVGYTSPKEIEKGDKVKIWHSTGSDTPTAVKIEKKLTVGC</sequence>
<evidence type="ECO:0000313" key="2">
    <source>
        <dbReference type="Proteomes" id="UP000011721"/>
    </source>
</evidence>
<protein>
    <recommendedName>
        <fullName evidence="3">DUF5666 domain-containing protein</fullName>
    </recommendedName>
</protein>
<name>M1PCG9_DESSD</name>
<dbReference type="HOGENOM" id="CLU_2057631_0_0_7"/>
<reference evidence="2" key="1">
    <citation type="journal article" date="2013" name="Stand. Genomic Sci.">
        <title>Complete genome sequence of Desulfocapsa sulfexigens, a marine deltaproteobacterium specialized in disproportionating inorganic sulfur compounds.</title>
        <authorList>
            <person name="Finster K.W."/>
            <person name="Kjeldsen K.U."/>
            <person name="Kube M."/>
            <person name="Reinhardt R."/>
            <person name="Mussmann M."/>
            <person name="Amann R."/>
            <person name="Schreiber L."/>
        </authorList>
    </citation>
    <scope>NUCLEOTIDE SEQUENCE [LARGE SCALE GENOMIC DNA]</scope>
    <source>
        <strain evidence="2">DSM 10523 / SB164P1</strain>
    </source>
</reference>
<proteinExistence type="predicted"/>
<keyword evidence="2" id="KW-1185">Reference proteome</keyword>
<dbReference type="Proteomes" id="UP000011721">
    <property type="component" value="Chromosome"/>
</dbReference>
<organism evidence="1 2">
    <name type="scientific">Desulfocapsa sulfexigens (strain DSM 10523 / SB164P1)</name>
    <dbReference type="NCBI Taxonomy" id="1167006"/>
    <lineage>
        <taxon>Bacteria</taxon>
        <taxon>Pseudomonadati</taxon>
        <taxon>Thermodesulfobacteriota</taxon>
        <taxon>Desulfobulbia</taxon>
        <taxon>Desulfobulbales</taxon>
        <taxon>Desulfocapsaceae</taxon>
        <taxon>Desulfocapsa</taxon>
    </lineage>
</organism>
<dbReference type="STRING" id="1167006.UWK_02781"/>
<dbReference type="KEGG" id="dsf:UWK_02781"/>
<dbReference type="AlphaFoldDB" id="M1PCG9"/>
<dbReference type="EMBL" id="CP003985">
    <property type="protein sequence ID" value="AGF79312.1"/>
    <property type="molecule type" value="Genomic_DNA"/>
</dbReference>